<dbReference type="Pfam" id="PF01706">
    <property type="entry name" value="FliG_C"/>
    <property type="match status" value="1"/>
</dbReference>
<dbReference type="Pfam" id="PF14842">
    <property type="entry name" value="FliG_N"/>
    <property type="match status" value="1"/>
</dbReference>
<keyword evidence="6" id="KW-0145">Chemotaxis</keyword>
<dbReference type="eggNOG" id="COG1536">
    <property type="taxonomic scope" value="Bacteria"/>
</dbReference>
<comment type="subcellular location">
    <subcellularLocation>
        <location evidence="1">Bacterial flagellum basal body</location>
    </subcellularLocation>
    <subcellularLocation>
        <location evidence="2">Cell membrane</location>
        <topology evidence="2">Peripheral membrane protein</topology>
        <orientation evidence="2">Cytoplasmic side</orientation>
    </subcellularLocation>
</comment>
<keyword evidence="9" id="KW-0975">Bacterial flagellum</keyword>
<feature type="domain" description="Flagellar motor switch protein FliG middle" evidence="12">
    <location>
        <begin position="345"/>
        <end position="417"/>
    </location>
</feature>
<dbReference type="GO" id="GO:0009425">
    <property type="term" value="C:bacterial-type flagellum basal body"/>
    <property type="evidence" value="ECO:0007669"/>
    <property type="project" value="UniProtKB-SubCell"/>
</dbReference>
<evidence type="ECO:0000259" key="11">
    <source>
        <dbReference type="Pfam" id="PF01706"/>
    </source>
</evidence>
<evidence type="ECO:0000259" key="12">
    <source>
        <dbReference type="Pfam" id="PF14841"/>
    </source>
</evidence>
<proteinExistence type="inferred from homology"/>
<organism evidence="14 15">
    <name type="scientific">Treponema primitia (strain ATCC BAA-887 / DSM 12427 / ZAS-2)</name>
    <dbReference type="NCBI Taxonomy" id="545694"/>
    <lineage>
        <taxon>Bacteria</taxon>
        <taxon>Pseudomonadati</taxon>
        <taxon>Spirochaetota</taxon>
        <taxon>Spirochaetia</taxon>
        <taxon>Spirochaetales</taxon>
        <taxon>Treponemataceae</taxon>
        <taxon>Treponema</taxon>
    </lineage>
</organism>
<dbReference type="Proteomes" id="UP000009223">
    <property type="component" value="Chromosome"/>
</dbReference>
<accession>F5YHR0</accession>
<keyword evidence="7" id="KW-0283">Flagellar rotation</keyword>
<dbReference type="PRINTS" id="PR00954">
    <property type="entry name" value="FLGMOTORFLIG"/>
</dbReference>
<keyword evidence="14" id="KW-0966">Cell projection</keyword>
<dbReference type="InterPro" id="IPR023087">
    <property type="entry name" value="Flg_Motor_Flig_C"/>
</dbReference>
<dbReference type="InterPro" id="IPR000090">
    <property type="entry name" value="Flg_Motor_Flig"/>
</dbReference>
<comment type="similarity">
    <text evidence="3">Belongs to the FliG family.</text>
</comment>
<reference evidence="15" key="1">
    <citation type="submission" date="2009-12" db="EMBL/GenBank/DDBJ databases">
        <title>Complete sequence of Treponema primitia strain ZAS-2.</title>
        <authorList>
            <person name="Tetu S.G."/>
            <person name="Matson E."/>
            <person name="Ren Q."/>
            <person name="Seshadri R."/>
            <person name="Elbourne L."/>
            <person name="Hassan K.A."/>
            <person name="Durkin A."/>
            <person name="Radune D."/>
            <person name="Mohamoud Y."/>
            <person name="Shay R."/>
            <person name="Jin S."/>
            <person name="Zhang X."/>
            <person name="Lucey K."/>
            <person name="Ballor N.R."/>
            <person name="Ottesen E."/>
            <person name="Rosenthal R."/>
            <person name="Allen A."/>
            <person name="Leadbetter J.R."/>
            <person name="Paulsen I.T."/>
        </authorList>
    </citation>
    <scope>NUCLEOTIDE SEQUENCE [LARGE SCALE GENOMIC DNA]</scope>
    <source>
        <strain evidence="15">ATCC BAA-887 / DSM 12427 / ZAS-2</strain>
    </source>
</reference>
<dbReference type="SUPFAM" id="SSF48029">
    <property type="entry name" value="FliG"/>
    <property type="match status" value="2"/>
</dbReference>
<dbReference type="GO" id="GO:0003774">
    <property type="term" value="F:cytoskeletal motor activity"/>
    <property type="evidence" value="ECO:0007669"/>
    <property type="project" value="InterPro"/>
</dbReference>
<protein>
    <recommendedName>
        <fullName evidence="4">Flagellar motor switch protein FliG</fullName>
    </recommendedName>
</protein>
<keyword evidence="5" id="KW-1003">Cell membrane</keyword>
<dbReference type="AlphaFoldDB" id="F5YHR0"/>
<dbReference type="InterPro" id="IPR028263">
    <property type="entry name" value="FliG_N"/>
</dbReference>
<evidence type="ECO:0000256" key="5">
    <source>
        <dbReference type="ARBA" id="ARBA00022475"/>
    </source>
</evidence>
<sequence>MDFLAHFGMYPLGRLKKRFSGIALIESYHGTEKTTSLCFQTVLEAGPGFAYYRVMAKIKLPVWPELTPQETPEASVPAKGGEKPSAPQKSPASVQKDGKFPPVLPTPAPKSGGKPPISGDGRPAEGAGAKAPLGHGIAAYQSSMKKPEPAAKGNSTRGNPDEPTAGPESRLSLPKNRSPETAPRREPLIPGDGFVKTREQPGSGEVSKPEDNPFLKLPKVLPRSAENKEADPKIRRVAKFLILIGGDEAAGILAKLDMEQVEDISREIASIRGISSEEAAQIFEEFRSLLSSTYGFLGASSGGVEAARRLLYAAFGPEKGNDFLNKALPETKENPFTFMEEFNGEQIALLLKDESPAAAALILSRLPSKLSAQTLINIEPGRKMEIVRRIARQGETYPEVLAQVAGALREKARHIGSAVSKDTITIDGRNTLAAILKQSDISFGDRLLQQLDDEDPELSQELKERIHTLEDVVKADDRPLQEKLRSMPDKDIAMLLKGKTPEFTEKILSNISAQRRLEIREEDRILGPVPRRDVDDAAKAFLSWFRLNREEGRIMLIDDKDVIV</sequence>
<evidence type="ECO:0000256" key="8">
    <source>
        <dbReference type="ARBA" id="ARBA00023136"/>
    </source>
</evidence>
<evidence type="ECO:0000313" key="14">
    <source>
        <dbReference type="EMBL" id="AEF84326.1"/>
    </source>
</evidence>
<evidence type="ECO:0000259" key="13">
    <source>
        <dbReference type="Pfam" id="PF14842"/>
    </source>
</evidence>
<dbReference type="PANTHER" id="PTHR30534">
    <property type="entry name" value="FLAGELLAR MOTOR SWITCH PROTEIN FLIG"/>
    <property type="match status" value="1"/>
</dbReference>
<evidence type="ECO:0000256" key="6">
    <source>
        <dbReference type="ARBA" id="ARBA00022500"/>
    </source>
</evidence>
<keyword evidence="8" id="KW-0472">Membrane</keyword>
<keyword evidence="15" id="KW-1185">Reference proteome</keyword>
<evidence type="ECO:0000313" key="15">
    <source>
        <dbReference type="Proteomes" id="UP000009223"/>
    </source>
</evidence>
<dbReference type="Pfam" id="PF14841">
    <property type="entry name" value="FliG_M"/>
    <property type="match status" value="1"/>
</dbReference>
<dbReference type="STRING" id="545694.TREPR_1015"/>
<keyword evidence="14" id="KW-0969">Cilium</keyword>
<evidence type="ECO:0000256" key="4">
    <source>
        <dbReference type="ARBA" id="ARBA00021870"/>
    </source>
</evidence>
<feature type="domain" description="Flagellar motor switch protein FliG C-terminal" evidence="11">
    <location>
        <begin position="450"/>
        <end position="556"/>
    </location>
</feature>
<evidence type="ECO:0000256" key="1">
    <source>
        <dbReference type="ARBA" id="ARBA00004117"/>
    </source>
</evidence>
<dbReference type="KEGG" id="tpi:TREPR_1015"/>
<reference evidence="14 15" key="2">
    <citation type="journal article" date="2011" name="ISME J.">
        <title>RNA-seq reveals cooperative metabolic interactions between two termite-gut spirochete species in co-culture.</title>
        <authorList>
            <person name="Rosenthal A.Z."/>
            <person name="Matson E.G."/>
            <person name="Eldar A."/>
            <person name="Leadbetter J.R."/>
        </authorList>
    </citation>
    <scope>NUCLEOTIDE SEQUENCE [LARGE SCALE GENOMIC DNA]</scope>
    <source>
        <strain evidence="15">ATCC BAA-887 / DSM 12427 / ZAS-2</strain>
    </source>
</reference>
<dbReference type="GO" id="GO:0006935">
    <property type="term" value="P:chemotaxis"/>
    <property type="evidence" value="ECO:0007669"/>
    <property type="project" value="UniProtKB-KW"/>
</dbReference>
<evidence type="ECO:0000256" key="2">
    <source>
        <dbReference type="ARBA" id="ARBA00004413"/>
    </source>
</evidence>
<gene>
    <name evidence="14" type="ordered locus">TREPR_1015</name>
</gene>
<evidence type="ECO:0000256" key="10">
    <source>
        <dbReference type="SAM" id="MobiDB-lite"/>
    </source>
</evidence>
<dbReference type="InterPro" id="IPR032779">
    <property type="entry name" value="FliG_M"/>
</dbReference>
<dbReference type="GO" id="GO:0071973">
    <property type="term" value="P:bacterial-type flagellum-dependent cell motility"/>
    <property type="evidence" value="ECO:0007669"/>
    <property type="project" value="InterPro"/>
</dbReference>
<evidence type="ECO:0000256" key="9">
    <source>
        <dbReference type="ARBA" id="ARBA00023143"/>
    </source>
</evidence>
<name>F5YHR0_TREPZ</name>
<dbReference type="GO" id="GO:0005886">
    <property type="term" value="C:plasma membrane"/>
    <property type="evidence" value="ECO:0007669"/>
    <property type="project" value="UniProtKB-SubCell"/>
</dbReference>
<dbReference type="Gene3D" id="1.10.220.30">
    <property type="match status" value="3"/>
</dbReference>
<feature type="region of interest" description="Disordered" evidence="10">
    <location>
        <begin position="144"/>
        <end position="229"/>
    </location>
</feature>
<evidence type="ECO:0000256" key="7">
    <source>
        <dbReference type="ARBA" id="ARBA00022779"/>
    </source>
</evidence>
<evidence type="ECO:0000256" key="3">
    <source>
        <dbReference type="ARBA" id="ARBA00010299"/>
    </source>
</evidence>
<dbReference type="EMBL" id="CP001843">
    <property type="protein sequence ID" value="AEF84326.1"/>
    <property type="molecule type" value="Genomic_DNA"/>
</dbReference>
<dbReference type="HOGENOM" id="CLU_483065_0_0_12"/>
<dbReference type="PANTHER" id="PTHR30534:SF0">
    <property type="entry name" value="FLAGELLAR MOTOR SWITCH PROTEIN FLIG"/>
    <property type="match status" value="1"/>
</dbReference>
<feature type="domain" description="Flagellar motor switch protein FliG N-terminal" evidence="13">
    <location>
        <begin position="234"/>
        <end position="336"/>
    </location>
</feature>
<keyword evidence="14" id="KW-0282">Flagellum</keyword>
<dbReference type="InterPro" id="IPR011002">
    <property type="entry name" value="FliG_a-hlx"/>
</dbReference>
<feature type="region of interest" description="Disordered" evidence="10">
    <location>
        <begin position="68"/>
        <end position="131"/>
    </location>
</feature>